<reference evidence="2 4" key="1">
    <citation type="submission" date="2016-02" db="EMBL/GenBank/DDBJ databases">
        <authorList>
            <person name="Strepis N."/>
        </authorList>
    </citation>
    <scope>NUCLEOTIDE SEQUENCE [LARGE SCALE GENOMIC DNA]</scope>
    <source>
        <strain evidence="2">Trichococcus flocculiformis</strain>
    </source>
</reference>
<evidence type="ECO:0000313" key="5">
    <source>
        <dbReference type="Proteomes" id="UP000199686"/>
    </source>
</evidence>
<dbReference type="Proteomes" id="UP000195947">
    <property type="component" value="Unassembled WGS sequence"/>
</dbReference>
<accession>A0AB38BKK4</accession>
<name>A0AB38BKK4_9LACT</name>
<keyword evidence="4" id="KW-1185">Reference proteome</keyword>
<organism evidence="3 5">
    <name type="scientific">Trichococcus flocculiformis</name>
    <dbReference type="NCBI Taxonomy" id="82803"/>
    <lineage>
        <taxon>Bacteria</taxon>
        <taxon>Bacillati</taxon>
        <taxon>Bacillota</taxon>
        <taxon>Bacilli</taxon>
        <taxon>Lactobacillales</taxon>
        <taxon>Carnobacteriaceae</taxon>
        <taxon>Trichococcus</taxon>
    </lineage>
</organism>
<reference evidence="3 5" key="2">
    <citation type="submission" date="2016-10" db="EMBL/GenBank/DDBJ databases">
        <authorList>
            <person name="Varghese N."/>
            <person name="Submissions S."/>
        </authorList>
    </citation>
    <scope>NUCLEOTIDE SEQUENCE [LARGE SCALE GENOMIC DNA]</scope>
    <source>
        <strain evidence="3 5">DSM 2094</strain>
    </source>
</reference>
<evidence type="ECO:0000256" key="1">
    <source>
        <dbReference type="SAM" id="MobiDB-lite"/>
    </source>
</evidence>
<evidence type="ECO:0000313" key="2">
    <source>
        <dbReference type="EMBL" id="SBO15735.1"/>
    </source>
</evidence>
<comment type="caution">
    <text evidence="3">The sequence shown here is derived from an EMBL/GenBank/DDBJ whole genome shotgun (WGS) entry which is preliminary data.</text>
</comment>
<proteinExistence type="predicted"/>
<feature type="region of interest" description="Disordered" evidence="1">
    <location>
        <begin position="116"/>
        <end position="165"/>
    </location>
</feature>
<protein>
    <submittedName>
        <fullName evidence="3">Uncharacterized protein</fullName>
    </submittedName>
</protein>
<dbReference type="AlphaFoldDB" id="A0AB38BKK4"/>
<dbReference type="EMBL" id="FOQC01000048">
    <property type="protein sequence ID" value="SFI09037.1"/>
    <property type="molecule type" value="Genomic_DNA"/>
</dbReference>
<dbReference type="EMBL" id="FJMZ01000019">
    <property type="protein sequence ID" value="SBO15735.1"/>
    <property type="molecule type" value="Genomic_DNA"/>
</dbReference>
<evidence type="ECO:0000313" key="3">
    <source>
        <dbReference type="EMBL" id="SFI09037.1"/>
    </source>
</evidence>
<gene>
    <name evidence="3" type="ORF">SAMN04488507_10486</name>
    <name evidence="2" type="ORF">TFLO_1756</name>
</gene>
<dbReference type="Proteomes" id="UP000199686">
    <property type="component" value="Unassembled WGS sequence"/>
</dbReference>
<evidence type="ECO:0000313" key="4">
    <source>
        <dbReference type="Proteomes" id="UP000195947"/>
    </source>
</evidence>
<sequence>MYLLLRQSSRLQEEIPCRRSELCQLSQFRRENVRRGTSISRHPNSGEAAVIGGNNLFGFPPPAEQPLQEESPYRRRALCQLIQFPRANVRRRTLISRRPNSGEAAVVGGDDLFGCSSPAEQPLTGGKSLSEKSVVPANSVPASECSPEDIDFPAAELRRSRRGRR</sequence>